<gene>
    <name evidence="3" type="ORF">SAMN04489707_101680</name>
</gene>
<reference evidence="3 4" key="1">
    <citation type="submission" date="2016-10" db="EMBL/GenBank/DDBJ databases">
        <authorList>
            <person name="de Groot N.N."/>
        </authorList>
    </citation>
    <scope>NUCLEOTIDE SEQUENCE [LARGE SCALE GENOMIC DNA]</scope>
    <source>
        <strain evidence="3 4">R-24608</strain>
    </source>
</reference>
<feature type="domain" description="Chromosomal replication initiator protein DnaA ATPAse" evidence="1">
    <location>
        <begin position="20"/>
        <end position="75"/>
    </location>
</feature>
<dbReference type="InterPro" id="IPR027417">
    <property type="entry name" value="P-loop_NTPase"/>
</dbReference>
<keyword evidence="4" id="KW-1185">Reference proteome</keyword>
<dbReference type="PANTHER" id="PTHR30050">
    <property type="entry name" value="CHROMOSOMAL REPLICATION INITIATOR PROTEIN DNAA"/>
    <property type="match status" value="1"/>
</dbReference>
<dbReference type="GO" id="GO:0003688">
    <property type="term" value="F:DNA replication origin binding"/>
    <property type="evidence" value="ECO:0007669"/>
    <property type="project" value="TreeGrafter"/>
</dbReference>
<sequence length="235" mass="25982">MSHMKQLALDIGLAPVPTLARFFPGPNEAVLQHLRLAVESDNGGALRAAVPMYLWGESGCGKTHLLKAVREALRERGLAVGWLDASSAQPPAFEESWAAVLLDDVHLYTCAQQAMAFNWFVNATSPATGTPRWVLAAGSLPPADLPLRDDLRSRLGWGHVFQLHLPDETARRAVLRQEADARGIFLGDDVMDYMLRRFSRDLGSLMQLLEQLDGFALRTQRAITIPLLKTMLETE</sequence>
<evidence type="ECO:0000313" key="3">
    <source>
        <dbReference type="EMBL" id="SFU72375.1"/>
    </source>
</evidence>
<dbReference type="Pfam" id="PF22688">
    <property type="entry name" value="Hda_lid"/>
    <property type="match status" value="1"/>
</dbReference>
<dbReference type="AlphaFoldDB" id="A0A1I7IHK3"/>
<dbReference type="InterPro" id="IPR013317">
    <property type="entry name" value="DnaA_dom"/>
</dbReference>
<evidence type="ECO:0000313" key="4">
    <source>
        <dbReference type="Proteomes" id="UP000183656"/>
    </source>
</evidence>
<dbReference type="Pfam" id="PF00308">
    <property type="entry name" value="Bac_DnaA"/>
    <property type="match status" value="1"/>
</dbReference>
<dbReference type="Proteomes" id="UP000183656">
    <property type="component" value="Unassembled WGS sequence"/>
</dbReference>
<dbReference type="NCBIfam" id="TIGR03420">
    <property type="entry name" value="DnaA_homol_Hda"/>
    <property type="match status" value="1"/>
</dbReference>
<dbReference type="Gene3D" id="3.40.50.300">
    <property type="entry name" value="P-loop containing nucleotide triphosphate hydrolases"/>
    <property type="match status" value="1"/>
</dbReference>
<dbReference type="InterPro" id="IPR017788">
    <property type="entry name" value="Hda"/>
</dbReference>
<protein>
    <submittedName>
        <fullName evidence="3">Regulatory inactivation of DnaA Hda protein</fullName>
    </submittedName>
</protein>
<dbReference type="EMBL" id="FPBX01000016">
    <property type="protein sequence ID" value="SFU72375.1"/>
    <property type="molecule type" value="Genomic_DNA"/>
</dbReference>
<dbReference type="GO" id="GO:0032297">
    <property type="term" value="P:negative regulation of DNA-templated DNA replication initiation"/>
    <property type="evidence" value="ECO:0007669"/>
    <property type="project" value="InterPro"/>
</dbReference>
<dbReference type="STRING" id="343013.SAMN04489707_101680"/>
<accession>A0A1I7IHK3</accession>
<dbReference type="InterPro" id="IPR055199">
    <property type="entry name" value="Hda_lid"/>
</dbReference>
<dbReference type="GO" id="GO:0005886">
    <property type="term" value="C:plasma membrane"/>
    <property type="evidence" value="ECO:0007669"/>
    <property type="project" value="TreeGrafter"/>
</dbReference>
<proteinExistence type="predicted"/>
<dbReference type="GO" id="GO:0006270">
    <property type="term" value="P:DNA replication initiation"/>
    <property type="evidence" value="ECO:0007669"/>
    <property type="project" value="TreeGrafter"/>
</dbReference>
<evidence type="ECO:0000259" key="1">
    <source>
        <dbReference type="Pfam" id="PF00308"/>
    </source>
</evidence>
<name>A0A1I7IHK3_9BURK</name>
<evidence type="ECO:0000259" key="2">
    <source>
        <dbReference type="Pfam" id="PF22688"/>
    </source>
</evidence>
<feature type="domain" description="Hda lid" evidence="2">
    <location>
        <begin position="170"/>
        <end position="232"/>
    </location>
</feature>
<dbReference type="Gene3D" id="1.10.8.60">
    <property type="match status" value="1"/>
</dbReference>
<organism evidence="3 4">
    <name type="scientific">Paenacidovorax caeni</name>
    <dbReference type="NCBI Taxonomy" id="343013"/>
    <lineage>
        <taxon>Bacteria</taxon>
        <taxon>Pseudomonadati</taxon>
        <taxon>Pseudomonadota</taxon>
        <taxon>Betaproteobacteria</taxon>
        <taxon>Burkholderiales</taxon>
        <taxon>Comamonadaceae</taxon>
        <taxon>Paenacidovorax</taxon>
    </lineage>
</organism>
<dbReference type="SUPFAM" id="SSF52540">
    <property type="entry name" value="P-loop containing nucleoside triphosphate hydrolases"/>
    <property type="match status" value="1"/>
</dbReference>
<dbReference type="PANTHER" id="PTHR30050:SF5">
    <property type="entry name" value="DNAA REGULATORY INACTIVATOR HDA"/>
    <property type="match status" value="1"/>
</dbReference>